<reference evidence="2" key="1">
    <citation type="submission" date="2025-08" db="UniProtKB">
        <authorList>
            <consortium name="RefSeq"/>
        </authorList>
    </citation>
    <scope>IDENTIFICATION</scope>
    <source>
        <tissue evidence="2">Blood</tissue>
    </source>
</reference>
<name>A0AC58Q271_CAMBA</name>
<evidence type="ECO:0000313" key="2">
    <source>
        <dbReference type="RefSeq" id="XP_074216381.1"/>
    </source>
</evidence>
<gene>
    <name evidence="2" type="primary">LOC141576900</name>
</gene>
<dbReference type="RefSeq" id="XP_074216381.1">
    <property type="nucleotide sequence ID" value="XM_074360280.1"/>
</dbReference>
<sequence length="339" mass="35332">MVPSTESVLKWYRGRTAASFGVPPEVKLFLSIYATTLPSPDPSLFSALPVHLSPSTFPLLSSPSHLLPPSLPHLLSQNPEWIAGPPAHGQSVPAGPRVGSSRSEPGIGPKGCSALSTGRPLTPARGRGLWLWKCKVWGSREWGQAAAGGRSACHSPPGCQSACVQLNCSGQTPLPAPPTPAPRPHLSMARCATAASHPARLPSVRGWRHLPLSRPRVLSSRAASPRPPARPRPWEGCVPGGRGLRTQTGAGGWGRGWPPSGAAARVSTPPPLSLPRDPGAALLFLSCSLRTSSAAWALLPGLRASGCKAQLLVESGKWILSAERASVSSLSISAPRPAT</sequence>
<protein>
    <submittedName>
        <fullName evidence="2">Uncharacterized protein LOC141576900</fullName>
    </submittedName>
</protein>
<keyword evidence="1" id="KW-1185">Reference proteome</keyword>
<accession>A0AC58Q271</accession>
<organism evidence="1 2">
    <name type="scientific">Camelus bactrianus</name>
    <name type="common">Bactrian camel</name>
    <dbReference type="NCBI Taxonomy" id="9837"/>
    <lineage>
        <taxon>Eukaryota</taxon>
        <taxon>Metazoa</taxon>
        <taxon>Chordata</taxon>
        <taxon>Craniata</taxon>
        <taxon>Vertebrata</taxon>
        <taxon>Euteleostomi</taxon>
        <taxon>Mammalia</taxon>
        <taxon>Eutheria</taxon>
        <taxon>Laurasiatheria</taxon>
        <taxon>Artiodactyla</taxon>
        <taxon>Tylopoda</taxon>
        <taxon>Camelidae</taxon>
        <taxon>Camelus</taxon>
    </lineage>
</organism>
<dbReference type="Proteomes" id="UP001732780">
    <property type="component" value="Unplaced"/>
</dbReference>
<evidence type="ECO:0000313" key="1">
    <source>
        <dbReference type="Proteomes" id="UP001732780"/>
    </source>
</evidence>
<proteinExistence type="predicted"/>